<dbReference type="SMART" id="SM00401">
    <property type="entry name" value="ZnF_GATA"/>
    <property type="match status" value="1"/>
</dbReference>
<gene>
    <name evidence="3" type="ORF">PBRASI_LOCUS4182</name>
</gene>
<feature type="compositionally biased region" description="Low complexity" evidence="1">
    <location>
        <begin position="30"/>
        <end position="41"/>
    </location>
</feature>
<feature type="region of interest" description="Disordered" evidence="1">
    <location>
        <begin position="1"/>
        <end position="48"/>
    </location>
</feature>
<feature type="compositionally biased region" description="Basic and acidic residues" evidence="1">
    <location>
        <begin position="313"/>
        <end position="324"/>
    </location>
</feature>
<name>A0A9N9FGT6_9GLOM</name>
<dbReference type="GO" id="GO:0043565">
    <property type="term" value="F:sequence-specific DNA binding"/>
    <property type="evidence" value="ECO:0007669"/>
    <property type="project" value="InterPro"/>
</dbReference>
<evidence type="ECO:0000256" key="1">
    <source>
        <dbReference type="SAM" id="MobiDB-lite"/>
    </source>
</evidence>
<sequence>MDVASMCSALPPTLSPPPYDHSSHTDSRGTLPPTKLLSLPPQDSHHTKINEDRPRLITTPFNIPFSGQENRQSTTLVPHHRVDFVSSHPLSPPACATKKLDIRLPSISINSASHSHQPKHPHYIPSPSPPPAAIPYNANQQSSRASDSHSTNFVPLNMSPQTHSGWNSPPSSSTLSLQAHSRQQLQTPPLPTKPSVASAYPCIEPKAPVYPSSSILSSNCSYNHHSSSNWTHEKTILELDKIREQVVAFNQTAVHYIGEIKTQFHSQLYSNPWTNGQSGGTTRLPLQPENAVDELLVRAHDIVQVLKALKTEMKRTSSEREDNAKNGFCKQEADSNPSGRKYRKRTKRAAPPGRCHSCHISETPEWRRGPDEAQYRELDGFPTASQHAEVDGQARTKCQIDNNKSRKETTVDDLDKKTHK</sequence>
<proteinExistence type="predicted"/>
<evidence type="ECO:0000313" key="4">
    <source>
        <dbReference type="Proteomes" id="UP000789739"/>
    </source>
</evidence>
<reference evidence="3" key="1">
    <citation type="submission" date="2021-06" db="EMBL/GenBank/DDBJ databases">
        <authorList>
            <person name="Kallberg Y."/>
            <person name="Tangrot J."/>
            <person name="Rosling A."/>
        </authorList>
    </citation>
    <scope>NUCLEOTIDE SEQUENCE</scope>
    <source>
        <strain evidence="3">BR232B</strain>
    </source>
</reference>
<feature type="compositionally biased region" description="Basic and acidic residues" evidence="1">
    <location>
        <begin position="403"/>
        <end position="420"/>
    </location>
</feature>
<dbReference type="GO" id="GO:0006355">
    <property type="term" value="P:regulation of DNA-templated transcription"/>
    <property type="evidence" value="ECO:0007669"/>
    <property type="project" value="InterPro"/>
</dbReference>
<dbReference type="OrthoDB" id="2162994at2759"/>
<evidence type="ECO:0000259" key="2">
    <source>
        <dbReference type="SMART" id="SM00401"/>
    </source>
</evidence>
<feature type="compositionally biased region" description="Polar residues" evidence="1">
    <location>
        <begin position="137"/>
        <end position="182"/>
    </location>
</feature>
<feature type="region of interest" description="Disordered" evidence="1">
    <location>
        <begin position="111"/>
        <end position="195"/>
    </location>
</feature>
<dbReference type="AlphaFoldDB" id="A0A9N9FGT6"/>
<comment type="caution">
    <text evidence="3">The sequence shown here is derived from an EMBL/GenBank/DDBJ whole genome shotgun (WGS) entry which is preliminary data.</text>
</comment>
<accession>A0A9N9FGT6</accession>
<keyword evidence="4" id="KW-1185">Reference proteome</keyword>
<organism evidence="3 4">
    <name type="scientific">Paraglomus brasilianum</name>
    <dbReference type="NCBI Taxonomy" id="144538"/>
    <lineage>
        <taxon>Eukaryota</taxon>
        <taxon>Fungi</taxon>
        <taxon>Fungi incertae sedis</taxon>
        <taxon>Mucoromycota</taxon>
        <taxon>Glomeromycotina</taxon>
        <taxon>Glomeromycetes</taxon>
        <taxon>Paraglomerales</taxon>
        <taxon>Paraglomeraceae</taxon>
        <taxon>Paraglomus</taxon>
    </lineage>
</organism>
<dbReference type="InterPro" id="IPR000679">
    <property type="entry name" value="Znf_GATA"/>
</dbReference>
<feature type="compositionally biased region" description="Basic and acidic residues" evidence="1">
    <location>
        <begin position="362"/>
        <end position="379"/>
    </location>
</feature>
<evidence type="ECO:0000313" key="3">
    <source>
        <dbReference type="EMBL" id="CAG8532513.1"/>
    </source>
</evidence>
<dbReference type="EMBL" id="CAJVPI010000418">
    <property type="protein sequence ID" value="CAG8532513.1"/>
    <property type="molecule type" value="Genomic_DNA"/>
</dbReference>
<protein>
    <submittedName>
        <fullName evidence="3">5730_t:CDS:1</fullName>
    </submittedName>
</protein>
<feature type="domain" description="GATA-type" evidence="2">
    <location>
        <begin position="349"/>
        <end position="391"/>
    </location>
</feature>
<feature type="region of interest" description="Disordered" evidence="1">
    <location>
        <begin position="313"/>
        <end position="420"/>
    </location>
</feature>
<dbReference type="Proteomes" id="UP000789739">
    <property type="component" value="Unassembled WGS sequence"/>
</dbReference>
<feature type="compositionally biased region" description="Pro residues" evidence="1">
    <location>
        <begin position="124"/>
        <end position="133"/>
    </location>
</feature>